<protein>
    <submittedName>
        <fullName evidence="3">DUF1214 domain-containing protein</fullName>
    </submittedName>
</protein>
<sequence length="120" mass="13656">MHFDAGNTPPVDGFWSLTMMNERQFFVDNPLNRYAIGDRSDMRTNPDGSLDIYVQHADPGPDRQANRLPAPEGGYNVFLRLYWPHQSALTRRPDPAGTATHQLRPRSRSAQQGIRRARVP</sequence>
<dbReference type="Pfam" id="PF06742">
    <property type="entry name" value="DUF1214"/>
    <property type="match status" value="1"/>
</dbReference>
<feature type="region of interest" description="Disordered" evidence="1">
    <location>
        <begin position="89"/>
        <end position="120"/>
    </location>
</feature>
<dbReference type="Gene3D" id="2.60.120.600">
    <property type="entry name" value="Domain of unknown function DUF1214, C-terminal domain"/>
    <property type="match status" value="1"/>
</dbReference>
<dbReference type="SUPFAM" id="SSF160935">
    <property type="entry name" value="VPA0735-like"/>
    <property type="match status" value="1"/>
</dbReference>
<dbReference type="InterPro" id="IPR010621">
    <property type="entry name" value="DUF1214"/>
</dbReference>
<dbReference type="InterPro" id="IPR037049">
    <property type="entry name" value="DUF1214_C_sf"/>
</dbReference>
<organism evidence="3 4">
    <name type="scientific">Streptomyces flavochromogenes</name>
    <dbReference type="NCBI Taxonomy" id="68199"/>
    <lineage>
        <taxon>Bacteria</taxon>
        <taxon>Bacillati</taxon>
        <taxon>Actinomycetota</taxon>
        <taxon>Actinomycetes</taxon>
        <taxon>Kitasatosporales</taxon>
        <taxon>Streptomycetaceae</taxon>
        <taxon>Streptomyces</taxon>
    </lineage>
</organism>
<evidence type="ECO:0000313" key="3">
    <source>
        <dbReference type="EMBL" id="MFF5922650.1"/>
    </source>
</evidence>
<dbReference type="PANTHER" id="PTHR36509">
    <property type="entry name" value="BLL3101 PROTEIN"/>
    <property type="match status" value="1"/>
</dbReference>
<accession>A0ABW6XYR1</accession>
<name>A0ABW6XYR1_9ACTN</name>
<dbReference type="PANTHER" id="PTHR36509:SF2">
    <property type="entry name" value="BLL3101 PROTEIN"/>
    <property type="match status" value="1"/>
</dbReference>
<evidence type="ECO:0000313" key="4">
    <source>
        <dbReference type="Proteomes" id="UP001602370"/>
    </source>
</evidence>
<reference evidence="3 4" key="1">
    <citation type="submission" date="2024-10" db="EMBL/GenBank/DDBJ databases">
        <title>The Natural Products Discovery Center: Release of the First 8490 Sequenced Strains for Exploring Actinobacteria Biosynthetic Diversity.</title>
        <authorList>
            <person name="Kalkreuter E."/>
            <person name="Kautsar S.A."/>
            <person name="Yang D."/>
            <person name="Bader C.D."/>
            <person name="Teijaro C.N."/>
            <person name="Fluegel L."/>
            <person name="Davis C.M."/>
            <person name="Simpson J.R."/>
            <person name="Lauterbach L."/>
            <person name="Steele A.D."/>
            <person name="Gui C."/>
            <person name="Meng S."/>
            <person name="Li G."/>
            <person name="Viehrig K."/>
            <person name="Ye F."/>
            <person name="Su P."/>
            <person name="Kiefer A.F."/>
            <person name="Nichols A."/>
            <person name="Cepeda A.J."/>
            <person name="Yan W."/>
            <person name="Fan B."/>
            <person name="Jiang Y."/>
            <person name="Adhikari A."/>
            <person name="Zheng C.-J."/>
            <person name="Schuster L."/>
            <person name="Cowan T.M."/>
            <person name="Smanski M.J."/>
            <person name="Chevrette M.G."/>
            <person name="De Carvalho L.P.S."/>
            <person name="Shen B."/>
        </authorList>
    </citation>
    <scope>NUCLEOTIDE SEQUENCE [LARGE SCALE GENOMIC DNA]</scope>
    <source>
        <strain evidence="3 4">NPDC012605</strain>
    </source>
</reference>
<evidence type="ECO:0000259" key="2">
    <source>
        <dbReference type="Pfam" id="PF06742"/>
    </source>
</evidence>
<comment type="caution">
    <text evidence="3">The sequence shown here is derived from an EMBL/GenBank/DDBJ whole genome shotgun (WGS) entry which is preliminary data.</text>
</comment>
<proteinExistence type="predicted"/>
<feature type="domain" description="DUF1214" evidence="2">
    <location>
        <begin position="1"/>
        <end position="86"/>
    </location>
</feature>
<dbReference type="RefSeq" id="WP_388310290.1">
    <property type="nucleotide sequence ID" value="NZ_JBIBDZ010000011.1"/>
</dbReference>
<keyword evidence="4" id="KW-1185">Reference proteome</keyword>
<dbReference type="Proteomes" id="UP001602370">
    <property type="component" value="Unassembled WGS sequence"/>
</dbReference>
<dbReference type="EMBL" id="JBIBDZ010000011">
    <property type="protein sequence ID" value="MFF5922650.1"/>
    <property type="molecule type" value="Genomic_DNA"/>
</dbReference>
<evidence type="ECO:0000256" key="1">
    <source>
        <dbReference type="SAM" id="MobiDB-lite"/>
    </source>
</evidence>
<gene>
    <name evidence="3" type="ORF">ACFY8C_30610</name>
</gene>